<feature type="compositionally biased region" description="Low complexity" evidence="1">
    <location>
        <begin position="701"/>
        <end position="725"/>
    </location>
</feature>
<feature type="region of interest" description="Disordered" evidence="1">
    <location>
        <begin position="1046"/>
        <end position="1088"/>
    </location>
</feature>
<comment type="caution">
    <text evidence="2">The sequence shown here is derived from an EMBL/GenBank/DDBJ whole genome shotgun (WGS) entry which is preliminary data.</text>
</comment>
<evidence type="ECO:0000313" key="2">
    <source>
        <dbReference type="EMBL" id="KAK7446998.1"/>
    </source>
</evidence>
<feature type="region of interest" description="Disordered" evidence="1">
    <location>
        <begin position="140"/>
        <end position="169"/>
    </location>
</feature>
<feature type="compositionally biased region" description="Polar residues" evidence="1">
    <location>
        <begin position="38"/>
        <end position="61"/>
    </location>
</feature>
<keyword evidence="3" id="KW-1185">Reference proteome</keyword>
<gene>
    <name evidence="2" type="ORF">VKT23_014211</name>
</gene>
<feature type="compositionally biased region" description="Acidic residues" evidence="1">
    <location>
        <begin position="942"/>
        <end position="953"/>
    </location>
</feature>
<feature type="compositionally biased region" description="Pro residues" evidence="1">
    <location>
        <begin position="265"/>
        <end position="275"/>
    </location>
</feature>
<feature type="compositionally biased region" description="Low complexity" evidence="1">
    <location>
        <begin position="1051"/>
        <end position="1062"/>
    </location>
</feature>
<feature type="compositionally biased region" description="Low complexity" evidence="1">
    <location>
        <begin position="18"/>
        <end position="37"/>
    </location>
</feature>
<feature type="region of interest" description="Disordered" evidence="1">
    <location>
        <begin position="794"/>
        <end position="875"/>
    </location>
</feature>
<feature type="compositionally biased region" description="Acidic residues" evidence="1">
    <location>
        <begin position="321"/>
        <end position="336"/>
    </location>
</feature>
<feature type="compositionally biased region" description="Low complexity" evidence="1">
    <location>
        <begin position="62"/>
        <end position="86"/>
    </location>
</feature>
<protein>
    <recommendedName>
        <fullName evidence="4">Zn(2)-C6 fungal-type domain-containing protein</fullName>
    </recommendedName>
</protein>
<feature type="compositionally biased region" description="Low complexity" evidence="1">
    <location>
        <begin position="361"/>
        <end position="380"/>
    </location>
</feature>
<feature type="compositionally biased region" description="Basic residues" evidence="1">
    <location>
        <begin position="986"/>
        <end position="1005"/>
    </location>
</feature>
<evidence type="ECO:0000313" key="3">
    <source>
        <dbReference type="Proteomes" id="UP001498398"/>
    </source>
</evidence>
<evidence type="ECO:0008006" key="4">
    <source>
        <dbReference type="Google" id="ProtNLM"/>
    </source>
</evidence>
<feature type="compositionally biased region" description="Basic residues" evidence="1">
    <location>
        <begin position="570"/>
        <end position="580"/>
    </location>
</feature>
<feature type="compositionally biased region" description="Acidic residues" evidence="1">
    <location>
        <begin position="602"/>
        <end position="621"/>
    </location>
</feature>
<feature type="region of interest" description="Disordered" evidence="1">
    <location>
        <begin position="889"/>
        <end position="1005"/>
    </location>
</feature>
<feature type="compositionally biased region" description="Basic and acidic residues" evidence="1">
    <location>
        <begin position="931"/>
        <end position="941"/>
    </location>
</feature>
<feature type="region of interest" description="Disordered" evidence="1">
    <location>
        <begin position="224"/>
        <end position="467"/>
    </location>
</feature>
<dbReference type="Proteomes" id="UP001498398">
    <property type="component" value="Unassembled WGS sequence"/>
</dbReference>
<feature type="compositionally biased region" description="Basic and acidic residues" evidence="1">
    <location>
        <begin position="954"/>
        <end position="968"/>
    </location>
</feature>
<feature type="compositionally biased region" description="Low complexity" evidence="1">
    <location>
        <begin position="386"/>
        <end position="402"/>
    </location>
</feature>
<feature type="compositionally biased region" description="Low complexity" evidence="1">
    <location>
        <begin position="446"/>
        <end position="461"/>
    </location>
</feature>
<reference evidence="2 3" key="1">
    <citation type="submission" date="2024-01" db="EMBL/GenBank/DDBJ databases">
        <title>A draft genome for the cacao thread blight pathogen Marasmiellus scandens.</title>
        <authorList>
            <person name="Baruah I.K."/>
            <person name="Leung J."/>
            <person name="Bukari Y."/>
            <person name="Amoako-Attah I."/>
            <person name="Meinhardt L.W."/>
            <person name="Bailey B.A."/>
            <person name="Cohen S.P."/>
        </authorList>
    </citation>
    <scope>NUCLEOTIDE SEQUENCE [LARGE SCALE GENOMIC DNA]</scope>
    <source>
        <strain evidence="2 3">GH-19</strain>
    </source>
</reference>
<evidence type="ECO:0000256" key="1">
    <source>
        <dbReference type="SAM" id="MobiDB-lite"/>
    </source>
</evidence>
<accession>A0ABR1J260</accession>
<proteinExistence type="predicted"/>
<feature type="compositionally biased region" description="Acidic residues" evidence="1">
    <location>
        <begin position="301"/>
        <end position="314"/>
    </location>
</feature>
<feature type="region of interest" description="Disordered" evidence="1">
    <location>
        <begin position="567"/>
        <end position="734"/>
    </location>
</feature>
<feature type="compositionally biased region" description="Basic and acidic residues" evidence="1">
    <location>
        <begin position="224"/>
        <end position="255"/>
    </location>
</feature>
<feature type="compositionally biased region" description="Low complexity" evidence="1">
    <location>
        <begin position="643"/>
        <end position="657"/>
    </location>
</feature>
<name>A0ABR1J260_9AGAR</name>
<feature type="compositionally biased region" description="Polar residues" evidence="1">
    <location>
        <begin position="1071"/>
        <end position="1088"/>
    </location>
</feature>
<sequence length="1088" mass="115366">MSSVATVNPSQLMQNSTAESALGPASASSSKSADNASTNVPKDNSTFKDNASVLPASTSTKSANPNLSLNSSSIHSNSSPKPNSSPTTDTSFKTAGLELQKVWERCEGVGASRVGFRWMKELGYAIDRFDKATSSYISPSHTNANASPAPSSSPSASPTSSSPTTKIASSLPESFQPYLRIKEDAERYILPFLKAGDQNCDWCCKKWRAHARLLRAVPTPMIGEKVDNEKAKEKGKDEANKDEPGVESGDNKDKGANSTAISPTNPNPNPDPSQDPEPEYRYLPFAAAQLGSNTIFTPLDAYEDDDGDEDDGENGDGTSDSGEDGENGGRGDEEDENRSAAPDAPKDKDKGRGKINAKGKGNVNTNGSLSSSNSSPNTRRSLSKNQSQSQPTSPASSSAAAAAKKRKAGAEMPSIISPSSPKRARIGNSSGSIPASRAIRPGHGPVSSASVSAPASRTSVSFKAKSKPISAKLSAPFPSASTSTKTKIKGPVWKGGKLKKFTFTRAEKGPGTCTRCIKYSLTCVRDGPFGVKGACGNCRDKRRRCILAPAGTVVGAHGGGEVEETEREFRLKKKQSKKRLRVEVPTRTSSRRKSVLSYAVDVDNDEEDEEDVNYDDYEEDPMPSASAPASPMNGVFSVNVNGSPPLSRSSSLSSISSDGGETATDGEEDHENERRTEGEEDPVGDVEGSPSTRTRHALRRSSISTGTGTKSKTLGTGVSLSSAKSSKPKSKSGPQVFVFSSKCQRCIDANVPCIQSQPGWPCDTCSNVRKGCLFPKNPNDANDVDGVGEEEVDGEFADGLETVSGVGLRRTSSSGLGKRKAEDEQEKDGDEVVASTAKRQRISDPSNKAPDSASPGPSTHQTRSQKSQAQTPTCSRCRKLGLDCVEVEDGTCKPCRNRGGECTLTASKDSDEDVSDVRSDSELSELSELSVPERDIDVDERREEEEVEMDLDVDMEKDSDGGDREKTRPPSAVHDSTPPPPGPSKLKPKSQVKKPGPKKTSNPKRCQRCNQLDLECVPAVSIKSHTGICVNCREHRRKCSFSVGKARPKVDVPSDVSASVPATDVGDAPVESSSTQELDSSVSATAAS</sequence>
<feature type="compositionally biased region" description="Polar residues" evidence="1">
    <location>
        <begin position="855"/>
        <end position="874"/>
    </location>
</feature>
<dbReference type="EMBL" id="JBANRG010000042">
    <property type="protein sequence ID" value="KAK7446998.1"/>
    <property type="molecule type" value="Genomic_DNA"/>
</dbReference>
<organism evidence="2 3">
    <name type="scientific">Marasmiellus scandens</name>
    <dbReference type="NCBI Taxonomy" id="2682957"/>
    <lineage>
        <taxon>Eukaryota</taxon>
        <taxon>Fungi</taxon>
        <taxon>Dikarya</taxon>
        <taxon>Basidiomycota</taxon>
        <taxon>Agaricomycotina</taxon>
        <taxon>Agaricomycetes</taxon>
        <taxon>Agaricomycetidae</taxon>
        <taxon>Agaricales</taxon>
        <taxon>Marasmiineae</taxon>
        <taxon>Omphalotaceae</taxon>
        <taxon>Marasmiellus</taxon>
    </lineage>
</organism>
<feature type="compositionally biased region" description="Polar residues" evidence="1">
    <location>
        <begin position="1"/>
        <end position="17"/>
    </location>
</feature>
<feature type="region of interest" description="Disordered" evidence="1">
    <location>
        <begin position="1"/>
        <end position="91"/>
    </location>
</feature>